<evidence type="ECO:0000256" key="1">
    <source>
        <dbReference type="SAM" id="Phobius"/>
    </source>
</evidence>
<dbReference type="GO" id="GO:0000981">
    <property type="term" value="F:DNA-binding transcription factor activity, RNA polymerase II-specific"/>
    <property type="evidence" value="ECO:0007669"/>
    <property type="project" value="TreeGrafter"/>
</dbReference>
<dbReference type="Pfam" id="PF00010">
    <property type="entry name" value="HLH"/>
    <property type="match status" value="1"/>
</dbReference>
<dbReference type="SUPFAM" id="SSF47459">
    <property type="entry name" value="HLH, helix-loop-helix DNA-binding domain"/>
    <property type="match status" value="1"/>
</dbReference>
<evidence type="ECO:0000259" key="2">
    <source>
        <dbReference type="PROSITE" id="PS50888"/>
    </source>
</evidence>
<dbReference type="Gene3D" id="4.10.280.10">
    <property type="entry name" value="Helix-loop-helix DNA-binding domain"/>
    <property type="match status" value="1"/>
</dbReference>
<sequence>MCKLVKRGECRKKKRRLLVQNGGTFLPLLLDPLISGVLGFLFNNQHPQPSENTNTTTSPAVSVLPIPAVLNTVPAQARKKDELLHKLSVNSAFTTLRTLIPTEPVDRKLSKIETLRLASSYISHLQAQLVAVYLFISIRSVTFRYEGAARTLRYGCLG</sequence>
<dbReference type="InterPro" id="IPR011598">
    <property type="entry name" value="bHLH_dom"/>
</dbReference>
<keyword evidence="1" id="KW-0812">Transmembrane</keyword>
<organism evidence="3">
    <name type="scientific">Timema monikensis</name>
    <dbReference type="NCBI Taxonomy" id="170555"/>
    <lineage>
        <taxon>Eukaryota</taxon>
        <taxon>Metazoa</taxon>
        <taxon>Ecdysozoa</taxon>
        <taxon>Arthropoda</taxon>
        <taxon>Hexapoda</taxon>
        <taxon>Insecta</taxon>
        <taxon>Pterygota</taxon>
        <taxon>Neoptera</taxon>
        <taxon>Polyneoptera</taxon>
        <taxon>Phasmatodea</taxon>
        <taxon>Timematodea</taxon>
        <taxon>Timematoidea</taxon>
        <taxon>Timematidae</taxon>
        <taxon>Timema</taxon>
    </lineage>
</organism>
<dbReference type="SMART" id="SM00353">
    <property type="entry name" value="HLH"/>
    <property type="match status" value="1"/>
</dbReference>
<keyword evidence="1" id="KW-1133">Transmembrane helix</keyword>
<accession>A0A7R9EFI1</accession>
<dbReference type="GO" id="GO:0032502">
    <property type="term" value="P:developmental process"/>
    <property type="evidence" value="ECO:0007669"/>
    <property type="project" value="TreeGrafter"/>
</dbReference>
<dbReference type="PANTHER" id="PTHR23349">
    <property type="entry name" value="BASIC HELIX-LOOP-HELIX TRANSCRIPTION FACTOR, TWIST"/>
    <property type="match status" value="1"/>
</dbReference>
<dbReference type="AlphaFoldDB" id="A0A7R9EFI1"/>
<reference evidence="3" key="1">
    <citation type="submission" date="2020-11" db="EMBL/GenBank/DDBJ databases">
        <authorList>
            <person name="Tran Van P."/>
        </authorList>
    </citation>
    <scope>NUCLEOTIDE SEQUENCE</scope>
</reference>
<dbReference type="InterPro" id="IPR036638">
    <property type="entry name" value="HLH_DNA-bd_sf"/>
</dbReference>
<gene>
    <name evidence="3" type="ORF">TMSB3V08_LOCUS9724</name>
</gene>
<dbReference type="InterPro" id="IPR050283">
    <property type="entry name" value="E-box_TF_Regulators"/>
</dbReference>
<protein>
    <recommendedName>
        <fullName evidence="2">BHLH domain-containing protein</fullName>
    </recommendedName>
</protein>
<dbReference type="GO" id="GO:0046983">
    <property type="term" value="F:protein dimerization activity"/>
    <property type="evidence" value="ECO:0007669"/>
    <property type="project" value="InterPro"/>
</dbReference>
<proteinExistence type="predicted"/>
<feature type="domain" description="BHLH" evidence="2">
    <location>
        <begin position="73"/>
        <end position="125"/>
    </location>
</feature>
<feature type="transmembrane region" description="Helical" evidence="1">
    <location>
        <begin position="21"/>
        <end position="42"/>
    </location>
</feature>
<name>A0A7R9EFI1_9NEOP</name>
<keyword evidence="1" id="KW-0472">Membrane</keyword>
<dbReference type="EMBL" id="OB796089">
    <property type="protein sequence ID" value="CAD7433033.1"/>
    <property type="molecule type" value="Genomic_DNA"/>
</dbReference>
<evidence type="ECO:0000313" key="3">
    <source>
        <dbReference type="EMBL" id="CAD7433033.1"/>
    </source>
</evidence>
<dbReference type="PROSITE" id="PS50888">
    <property type="entry name" value="BHLH"/>
    <property type="match status" value="1"/>
</dbReference>
<dbReference type="GO" id="GO:0000977">
    <property type="term" value="F:RNA polymerase II transcription regulatory region sequence-specific DNA binding"/>
    <property type="evidence" value="ECO:0007669"/>
    <property type="project" value="TreeGrafter"/>
</dbReference>
<dbReference type="PANTHER" id="PTHR23349:SF42">
    <property type="entry name" value="BHLH DOMAIN-CONTAINING PROTEIN"/>
    <property type="match status" value="1"/>
</dbReference>